<evidence type="ECO:0000313" key="2">
    <source>
        <dbReference type="Proteomes" id="UP000789342"/>
    </source>
</evidence>
<proteinExistence type="predicted"/>
<name>A0A9N9IWS2_9GLOM</name>
<sequence>SRENEVPYQRELRLTLEREKKCEKRAIETVEEREVRLICNRNRKCQKVVLETDEQREKRLNDHRKRRHQLRTIIEHQNQNVDPQQQFSKPQNNENIITTHINLPITAADI</sequence>
<gene>
    <name evidence="1" type="ORF">AMORRO_LOCUS15536</name>
</gene>
<feature type="non-terminal residue" evidence="1">
    <location>
        <position position="1"/>
    </location>
</feature>
<protein>
    <submittedName>
        <fullName evidence="1">12698_t:CDS:1</fullName>
    </submittedName>
</protein>
<accession>A0A9N9IWS2</accession>
<comment type="caution">
    <text evidence="1">The sequence shown here is derived from an EMBL/GenBank/DDBJ whole genome shotgun (WGS) entry which is preliminary data.</text>
</comment>
<organism evidence="1 2">
    <name type="scientific">Acaulospora morrowiae</name>
    <dbReference type="NCBI Taxonomy" id="94023"/>
    <lineage>
        <taxon>Eukaryota</taxon>
        <taxon>Fungi</taxon>
        <taxon>Fungi incertae sedis</taxon>
        <taxon>Mucoromycota</taxon>
        <taxon>Glomeromycotina</taxon>
        <taxon>Glomeromycetes</taxon>
        <taxon>Diversisporales</taxon>
        <taxon>Acaulosporaceae</taxon>
        <taxon>Acaulospora</taxon>
    </lineage>
</organism>
<feature type="non-terminal residue" evidence="1">
    <location>
        <position position="110"/>
    </location>
</feature>
<reference evidence="1" key="1">
    <citation type="submission" date="2021-06" db="EMBL/GenBank/DDBJ databases">
        <authorList>
            <person name="Kallberg Y."/>
            <person name="Tangrot J."/>
            <person name="Rosling A."/>
        </authorList>
    </citation>
    <scope>NUCLEOTIDE SEQUENCE</scope>
    <source>
        <strain evidence="1">CL551</strain>
    </source>
</reference>
<dbReference type="Proteomes" id="UP000789342">
    <property type="component" value="Unassembled WGS sequence"/>
</dbReference>
<dbReference type="OrthoDB" id="1728974at2759"/>
<dbReference type="AlphaFoldDB" id="A0A9N9IWS2"/>
<keyword evidence="2" id="KW-1185">Reference proteome</keyword>
<evidence type="ECO:0000313" key="1">
    <source>
        <dbReference type="EMBL" id="CAG8754838.1"/>
    </source>
</evidence>
<dbReference type="EMBL" id="CAJVPV010037344">
    <property type="protein sequence ID" value="CAG8754838.1"/>
    <property type="molecule type" value="Genomic_DNA"/>
</dbReference>